<dbReference type="EMBL" id="FNKP01000001">
    <property type="protein sequence ID" value="SDQ84576.1"/>
    <property type="molecule type" value="Genomic_DNA"/>
</dbReference>
<dbReference type="Proteomes" id="UP000183487">
    <property type="component" value="Unassembled WGS sequence"/>
</dbReference>
<keyword evidence="2" id="KW-1185">Reference proteome</keyword>
<dbReference type="AlphaFoldDB" id="A0A1H1E8S4"/>
<gene>
    <name evidence="1" type="ORF">SAMN05443245_2983</name>
</gene>
<accession>A0A1H1E8S4</accession>
<name>A0A1H1E8S4_9BURK</name>
<dbReference type="OrthoDB" id="7775479at2"/>
<organism evidence="1 2">
    <name type="scientific">Paraburkholderia fungorum</name>
    <dbReference type="NCBI Taxonomy" id="134537"/>
    <lineage>
        <taxon>Bacteria</taxon>
        <taxon>Pseudomonadati</taxon>
        <taxon>Pseudomonadota</taxon>
        <taxon>Betaproteobacteria</taxon>
        <taxon>Burkholderiales</taxon>
        <taxon>Burkholderiaceae</taxon>
        <taxon>Paraburkholderia</taxon>
    </lineage>
</organism>
<evidence type="ECO:0008006" key="3">
    <source>
        <dbReference type="Google" id="ProtNLM"/>
    </source>
</evidence>
<evidence type="ECO:0000313" key="2">
    <source>
        <dbReference type="Proteomes" id="UP000183487"/>
    </source>
</evidence>
<evidence type="ECO:0000313" key="1">
    <source>
        <dbReference type="EMBL" id="SDQ84576.1"/>
    </source>
</evidence>
<reference evidence="2" key="1">
    <citation type="submission" date="2016-10" db="EMBL/GenBank/DDBJ databases">
        <authorList>
            <person name="Varghese N."/>
        </authorList>
    </citation>
    <scope>NUCLEOTIDE SEQUENCE [LARGE SCALE GENOMIC DNA]</scope>
    <source>
        <strain evidence="2">GAS106B</strain>
    </source>
</reference>
<sequence length="80" mass="9091">MKRYRDLSGDSGVDAYEIGDDFVAVRFRPGVVYWYTEEGIGAQHVAVLKRLALRGRGLGTYISQHREVKNGYARKEPDDD</sequence>
<protein>
    <recommendedName>
        <fullName evidence="3">KTSC domain-containing protein</fullName>
    </recommendedName>
</protein>
<dbReference type="RefSeq" id="WP_074765701.1">
    <property type="nucleotide sequence ID" value="NZ_FNKP01000001.1"/>
</dbReference>
<proteinExistence type="predicted"/>